<gene>
    <name evidence="2" type="ORF">MTR67_042006</name>
</gene>
<sequence>MELSNFIELGFSKVMISSDYQQKNANHTLFRRALNDWEVESFATMLQILGAFGGCTDSTDRLEWKLNSKGAFLVKSVYWQLNQKRFCKGELALETSLESEYPYEGVILCLEGENNEHLFLHYRTTINLWHMFFCILGITWVIPSSTLALLNNWWSIGNRGGEEDWWKIIPACNWWTVWKERNGLDSDQFTKVAKASCCTLAQNHQFQHTTSSFVLPRLTCHFFSLMTHIPVPEACLATFTKR</sequence>
<keyword evidence="1" id="KW-0472">Membrane</keyword>
<evidence type="ECO:0000313" key="2">
    <source>
        <dbReference type="EMBL" id="WMV48621.1"/>
    </source>
</evidence>
<keyword evidence="1" id="KW-1133">Transmembrane helix</keyword>
<keyword evidence="3" id="KW-1185">Reference proteome</keyword>
<organism evidence="2 3">
    <name type="scientific">Solanum verrucosum</name>
    <dbReference type="NCBI Taxonomy" id="315347"/>
    <lineage>
        <taxon>Eukaryota</taxon>
        <taxon>Viridiplantae</taxon>
        <taxon>Streptophyta</taxon>
        <taxon>Embryophyta</taxon>
        <taxon>Tracheophyta</taxon>
        <taxon>Spermatophyta</taxon>
        <taxon>Magnoliopsida</taxon>
        <taxon>eudicotyledons</taxon>
        <taxon>Gunneridae</taxon>
        <taxon>Pentapetalae</taxon>
        <taxon>asterids</taxon>
        <taxon>lamiids</taxon>
        <taxon>Solanales</taxon>
        <taxon>Solanaceae</taxon>
        <taxon>Solanoideae</taxon>
        <taxon>Solaneae</taxon>
        <taxon>Solanum</taxon>
    </lineage>
</organism>
<evidence type="ECO:0000256" key="1">
    <source>
        <dbReference type="SAM" id="Phobius"/>
    </source>
</evidence>
<proteinExistence type="predicted"/>
<protein>
    <submittedName>
        <fullName evidence="2">Uncharacterized protein</fullName>
    </submittedName>
</protein>
<dbReference type="Proteomes" id="UP001234989">
    <property type="component" value="Chromosome 10"/>
</dbReference>
<feature type="transmembrane region" description="Helical" evidence="1">
    <location>
        <begin position="128"/>
        <end position="150"/>
    </location>
</feature>
<dbReference type="AlphaFoldDB" id="A0AAF0UNI1"/>
<dbReference type="EMBL" id="CP133621">
    <property type="protein sequence ID" value="WMV48621.1"/>
    <property type="molecule type" value="Genomic_DNA"/>
</dbReference>
<keyword evidence="1" id="KW-0812">Transmembrane</keyword>
<evidence type="ECO:0000313" key="3">
    <source>
        <dbReference type="Proteomes" id="UP001234989"/>
    </source>
</evidence>
<name>A0AAF0UNI1_SOLVR</name>
<accession>A0AAF0UNI1</accession>
<reference evidence="2" key="1">
    <citation type="submission" date="2023-08" db="EMBL/GenBank/DDBJ databases">
        <title>A de novo genome assembly of Solanum verrucosum Schlechtendal, a Mexican diploid species geographically isolated from the other diploid A-genome species in potato relatives.</title>
        <authorList>
            <person name="Hosaka K."/>
        </authorList>
    </citation>
    <scope>NUCLEOTIDE SEQUENCE</scope>
    <source>
        <tissue evidence="2">Young leaves</tissue>
    </source>
</reference>